<comment type="caution">
    <text evidence="2">The sequence shown here is derived from an EMBL/GenBank/DDBJ whole genome shotgun (WGS) entry which is preliminary data.</text>
</comment>
<evidence type="ECO:0000313" key="2">
    <source>
        <dbReference type="EMBL" id="OWY99418.1"/>
    </source>
</evidence>
<gene>
    <name evidence="2" type="ORF">PHMEG_00029577</name>
</gene>
<sequence length="69" mass="7625">MEFEAPLESVVERSEYKTPQVEDDVDPIQCRKVKTSQDQGVPDCLPSDSSPSEIQPLDLTSVTGEESDL</sequence>
<reference evidence="3" key="1">
    <citation type="submission" date="2017-03" db="EMBL/GenBank/DDBJ databases">
        <title>Phytopthora megakarya and P. palmivora, two closely related causual agents of cacao black pod achieved similar genome size and gene model numbers by different mechanisms.</title>
        <authorList>
            <person name="Ali S."/>
            <person name="Shao J."/>
            <person name="Larry D.J."/>
            <person name="Kronmiller B."/>
            <person name="Shen D."/>
            <person name="Strem M.D."/>
            <person name="Melnick R.L."/>
            <person name="Guiltinan M.J."/>
            <person name="Tyler B.M."/>
            <person name="Meinhardt L.W."/>
            <person name="Bailey B.A."/>
        </authorList>
    </citation>
    <scope>NUCLEOTIDE SEQUENCE [LARGE SCALE GENOMIC DNA]</scope>
    <source>
        <strain evidence="3">zdho120</strain>
    </source>
</reference>
<dbReference type="Proteomes" id="UP000198211">
    <property type="component" value="Unassembled WGS sequence"/>
</dbReference>
<evidence type="ECO:0000256" key="1">
    <source>
        <dbReference type="SAM" id="MobiDB-lite"/>
    </source>
</evidence>
<feature type="compositionally biased region" description="Polar residues" evidence="1">
    <location>
        <begin position="47"/>
        <end position="69"/>
    </location>
</feature>
<protein>
    <recommendedName>
        <fullName evidence="4">Reverse transcriptase</fullName>
    </recommendedName>
</protein>
<name>A0A225V387_9STRA</name>
<organism evidence="2 3">
    <name type="scientific">Phytophthora megakarya</name>
    <dbReference type="NCBI Taxonomy" id="4795"/>
    <lineage>
        <taxon>Eukaryota</taxon>
        <taxon>Sar</taxon>
        <taxon>Stramenopiles</taxon>
        <taxon>Oomycota</taxon>
        <taxon>Peronosporomycetes</taxon>
        <taxon>Peronosporales</taxon>
        <taxon>Peronosporaceae</taxon>
        <taxon>Phytophthora</taxon>
    </lineage>
</organism>
<evidence type="ECO:0008006" key="4">
    <source>
        <dbReference type="Google" id="ProtNLM"/>
    </source>
</evidence>
<accession>A0A225V387</accession>
<evidence type="ECO:0000313" key="3">
    <source>
        <dbReference type="Proteomes" id="UP000198211"/>
    </source>
</evidence>
<keyword evidence="3" id="KW-1185">Reference proteome</keyword>
<proteinExistence type="predicted"/>
<feature type="region of interest" description="Disordered" evidence="1">
    <location>
        <begin position="1"/>
        <end position="69"/>
    </location>
</feature>
<dbReference type="EMBL" id="NBNE01008501">
    <property type="protein sequence ID" value="OWY99418.1"/>
    <property type="molecule type" value="Genomic_DNA"/>
</dbReference>
<dbReference type="AlphaFoldDB" id="A0A225V387"/>